<reference evidence="1 2" key="1">
    <citation type="submission" date="2019-03" db="EMBL/GenBank/DDBJ databases">
        <title>Paraburkholderia sp. 7MH5, isolated from subtropical forest soil.</title>
        <authorList>
            <person name="Gao Z.-H."/>
            <person name="Qiu L.-H."/>
        </authorList>
    </citation>
    <scope>NUCLEOTIDE SEQUENCE [LARGE SCALE GENOMIC DNA]</scope>
    <source>
        <strain evidence="1 2">7MH5</strain>
    </source>
</reference>
<keyword evidence="2" id="KW-1185">Reference proteome</keyword>
<accession>A0A4P7D700</accession>
<protein>
    <submittedName>
        <fullName evidence="1">Uncharacterized protein</fullName>
    </submittedName>
</protein>
<dbReference type="AlphaFoldDB" id="A0A4P7D700"/>
<sequence>MTNSEFSPDAYAAALLINKGLQPRLTPVNDRDYRSILALYDATPAFRALLQDVAAGLGLSVLSVTRDGAFFAPDSPDSIFAFRLGDMPGLPNAESRALAVLIHVAIGALFYPTAEKLNDETYNAPPVSEAMALSSLKSICTELAAREDRAQLEGIPKELEPGWQSVLVKPESRPEQQRRNSYTLEGLVSTVFKQLREKGLLSQLPGPGEVLYTANRRYTVQLREVLVERIFAIGREVVSDERGDNV</sequence>
<dbReference type="Proteomes" id="UP000295727">
    <property type="component" value="Chromosome 4"/>
</dbReference>
<organism evidence="1 2">
    <name type="scientific">Paraburkholderia pallida</name>
    <dbReference type="NCBI Taxonomy" id="2547399"/>
    <lineage>
        <taxon>Bacteria</taxon>
        <taxon>Pseudomonadati</taxon>
        <taxon>Pseudomonadota</taxon>
        <taxon>Betaproteobacteria</taxon>
        <taxon>Burkholderiales</taxon>
        <taxon>Burkholderiaceae</taxon>
        <taxon>Paraburkholderia</taxon>
    </lineage>
</organism>
<name>A0A4P7D700_9BURK</name>
<dbReference type="OrthoDB" id="6873087at2"/>
<gene>
    <name evidence="1" type="ORF">E1956_35080</name>
</gene>
<evidence type="ECO:0000313" key="1">
    <source>
        <dbReference type="EMBL" id="QBR02474.1"/>
    </source>
</evidence>
<dbReference type="KEGG" id="ppai:E1956_35080"/>
<proteinExistence type="predicted"/>
<dbReference type="EMBL" id="CP038151">
    <property type="protein sequence ID" value="QBR02474.1"/>
    <property type="molecule type" value="Genomic_DNA"/>
</dbReference>
<dbReference type="RefSeq" id="WP_134757998.1">
    <property type="nucleotide sequence ID" value="NZ_CP038151.1"/>
</dbReference>
<evidence type="ECO:0000313" key="2">
    <source>
        <dbReference type="Proteomes" id="UP000295727"/>
    </source>
</evidence>